<sequence length="57" mass="6598">MRVAGLRIAPLQDAVDLDEATEEEALLLTQWKQYRVLLNRLETQPGWPEQIQWPVAP</sequence>
<dbReference type="AlphaFoldDB" id="A0A2A2PEQ9"/>
<name>A0A2A2PEQ9_9PSED</name>
<comment type="caution">
    <text evidence="1">The sequence shown here is derived from an EMBL/GenBank/DDBJ whole genome shotgun (WGS) entry which is preliminary data.</text>
</comment>
<protein>
    <submittedName>
        <fullName evidence="1">Phage tail protein</fullName>
    </submittedName>
</protein>
<dbReference type="Proteomes" id="UP000217830">
    <property type="component" value="Unassembled WGS sequence"/>
</dbReference>
<reference evidence="1 2" key="1">
    <citation type="submission" date="2017-08" db="EMBL/GenBank/DDBJ databases">
        <title>Draft Genome Sequence of Pseudomonas moraviensis TYU6, isolated from Taxus cuspidata by using PacBio Single-Molecule Real-Time Technology.</title>
        <authorList>
            <person name="Baek K.-H."/>
            <person name="Mishra A.K."/>
        </authorList>
    </citation>
    <scope>NUCLEOTIDE SEQUENCE [LARGE SCALE GENOMIC DNA]</scope>
    <source>
        <strain evidence="1 2">TYU6</strain>
    </source>
</reference>
<keyword evidence="2" id="KW-1185">Reference proteome</keyword>
<evidence type="ECO:0000313" key="1">
    <source>
        <dbReference type="EMBL" id="PAW53932.1"/>
    </source>
</evidence>
<proteinExistence type="predicted"/>
<dbReference type="EMBL" id="NRST01000001">
    <property type="protein sequence ID" value="PAW53932.1"/>
    <property type="molecule type" value="Genomic_DNA"/>
</dbReference>
<evidence type="ECO:0000313" key="2">
    <source>
        <dbReference type="Proteomes" id="UP000217830"/>
    </source>
</evidence>
<organism evidence="1 2">
    <name type="scientific">Pseudomonas moraviensis</name>
    <dbReference type="NCBI Taxonomy" id="321662"/>
    <lineage>
        <taxon>Bacteria</taxon>
        <taxon>Pseudomonadati</taxon>
        <taxon>Pseudomonadota</taxon>
        <taxon>Gammaproteobacteria</taxon>
        <taxon>Pseudomonadales</taxon>
        <taxon>Pseudomonadaceae</taxon>
        <taxon>Pseudomonas</taxon>
    </lineage>
</organism>
<dbReference type="InterPro" id="IPR003458">
    <property type="entry name" value="Phage_T4_Gp38_tail_assem"/>
</dbReference>
<accession>A0A2A2PEQ9</accession>
<gene>
    <name evidence="1" type="ORF">CKQ80_01105</name>
</gene>
<dbReference type="Pfam" id="PF02413">
    <property type="entry name" value="Caudo_TAP"/>
    <property type="match status" value="1"/>
</dbReference>